<keyword evidence="2" id="KW-1185">Reference proteome</keyword>
<evidence type="ECO:0000313" key="1">
    <source>
        <dbReference type="EMBL" id="SBT07612.1"/>
    </source>
</evidence>
<evidence type="ECO:0000313" key="2">
    <source>
        <dbReference type="Proteomes" id="UP000199169"/>
    </source>
</evidence>
<organism evidence="1 2">
    <name type="scientific">Candidatus Accumulibacter aalborgensis</name>
    <dbReference type="NCBI Taxonomy" id="1860102"/>
    <lineage>
        <taxon>Bacteria</taxon>
        <taxon>Pseudomonadati</taxon>
        <taxon>Pseudomonadota</taxon>
        <taxon>Betaproteobacteria</taxon>
        <taxon>Candidatus Accumulibacter</taxon>
    </lineage>
</organism>
<sequence length="25" mass="2927">MVNVLMRNATLPNTQIYDNLYLRSS</sequence>
<name>A0A1A8XSX4_9PROT</name>
<proteinExistence type="predicted"/>
<reference evidence="2" key="1">
    <citation type="submission" date="2016-06" db="EMBL/GenBank/DDBJ databases">
        <authorList>
            <person name="McIlroy S.J."/>
            <person name="Karst S.M."/>
            <person name="Albertsen M."/>
        </authorList>
    </citation>
    <scope>NUCLEOTIDE SEQUENCE [LARGE SCALE GENOMIC DNA]</scope>
</reference>
<protein>
    <submittedName>
        <fullName evidence="1">Uncharacterized protein</fullName>
    </submittedName>
</protein>
<dbReference type="AlphaFoldDB" id="A0A1A8XSX4"/>
<gene>
    <name evidence="1" type="ORF">ACCAA_470003</name>
</gene>
<accession>A0A1A8XSX4</accession>
<dbReference type="EMBL" id="FLQX01000124">
    <property type="protein sequence ID" value="SBT07612.1"/>
    <property type="molecule type" value="Genomic_DNA"/>
</dbReference>
<dbReference type="Proteomes" id="UP000199169">
    <property type="component" value="Unassembled WGS sequence"/>
</dbReference>